<evidence type="ECO:0000313" key="3">
    <source>
        <dbReference type="Proteomes" id="UP001583177"/>
    </source>
</evidence>
<keyword evidence="1" id="KW-0812">Transmembrane</keyword>
<dbReference type="Proteomes" id="UP001583177">
    <property type="component" value="Unassembled WGS sequence"/>
</dbReference>
<sequence>MFVCQSGSGATFIVVAQSIFANRLLKTLEDVTPTLDASLVLSTGASDIHHVFSGTDLETVLAAYMVGIKDVFACALAGSALAAIVALMIPLKKLPDHGEKGEYKADA</sequence>
<comment type="caution">
    <text evidence="2">The sequence shown here is derived from an EMBL/GenBank/DDBJ whole genome shotgun (WGS) entry which is preliminary data.</text>
</comment>
<feature type="transmembrane region" description="Helical" evidence="1">
    <location>
        <begin position="71"/>
        <end position="91"/>
    </location>
</feature>
<organism evidence="2 3">
    <name type="scientific">Diaporthe australafricana</name>
    <dbReference type="NCBI Taxonomy" id="127596"/>
    <lineage>
        <taxon>Eukaryota</taxon>
        <taxon>Fungi</taxon>
        <taxon>Dikarya</taxon>
        <taxon>Ascomycota</taxon>
        <taxon>Pezizomycotina</taxon>
        <taxon>Sordariomycetes</taxon>
        <taxon>Sordariomycetidae</taxon>
        <taxon>Diaporthales</taxon>
        <taxon>Diaporthaceae</taxon>
        <taxon>Diaporthe</taxon>
    </lineage>
</organism>
<name>A0ABR3XL32_9PEZI</name>
<dbReference type="EMBL" id="JAWRVE010000017">
    <property type="protein sequence ID" value="KAL1876262.1"/>
    <property type="molecule type" value="Genomic_DNA"/>
</dbReference>
<evidence type="ECO:0000313" key="2">
    <source>
        <dbReference type="EMBL" id="KAL1876262.1"/>
    </source>
</evidence>
<keyword evidence="3" id="KW-1185">Reference proteome</keyword>
<accession>A0ABR3XL32</accession>
<gene>
    <name evidence="2" type="ORF">Daus18300_002890</name>
</gene>
<keyword evidence="1" id="KW-1133">Transmembrane helix</keyword>
<evidence type="ECO:0000256" key="1">
    <source>
        <dbReference type="SAM" id="Phobius"/>
    </source>
</evidence>
<keyword evidence="1" id="KW-0472">Membrane</keyword>
<proteinExistence type="predicted"/>
<protein>
    <submittedName>
        <fullName evidence="2">Uncharacterized protein</fullName>
    </submittedName>
</protein>
<reference evidence="2 3" key="1">
    <citation type="journal article" date="2024" name="IMA Fungus">
        <title>IMA Genome - F19 : A genome assembly and annotation guide to empower mycologists, including annotated draft genome sequences of Ceratocystis pirilliformis, Diaporthe australafricana, Fusarium ophioides, Paecilomyces lecythidis, and Sporothrix stenoceras.</title>
        <authorList>
            <person name="Aylward J."/>
            <person name="Wilson A.M."/>
            <person name="Visagie C.M."/>
            <person name="Spraker J."/>
            <person name="Barnes I."/>
            <person name="Buitendag C."/>
            <person name="Ceriani C."/>
            <person name="Del Mar Angel L."/>
            <person name="du Plessis D."/>
            <person name="Fuchs T."/>
            <person name="Gasser K."/>
            <person name="Kramer D."/>
            <person name="Li W."/>
            <person name="Munsamy K."/>
            <person name="Piso A."/>
            <person name="Price J.L."/>
            <person name="Sonnekus B."/>
            <person name="Thomas C."/>
            <person name="van der Nest A."/>
            <person name="van Dijk A."/>
            <person name="van Heerden A."/>
            <person name="van Vuuren N."/>
            <person name="Yilmaz N."/>
            <person name="Duong T.A."/>
            <person name="van der Merwe N.A."/>
            <person name="Wingfield M.J."/>
            <person name="Wingfield B.D."/>
        </authorList>
    </citation>
    <scope>NUCLEOTIDE SEQUENCE [LARGE SCALE GENOMIC DNA]</scope>
    <source>
        <strain evidence="2 3">CMW 18300</strain>
    </source>
</reference>